<gene>
    <name evidence="3" type="ORF">AHA02nite_08050</name>
</gene>
<protein>
    <recommendedName>
        <fullName evidence="1">Putative membrane protein insertion efficiency factor</fullName>
    </recommendedName>
</protein>
<dbReference type="AlphaFoldDB" id="A0A511W1S1"/>
<reference evidence="3 4" key="1">
    <citation type="submission" date="2019-07" db="EMBL/GenBank/DDBJ databases">
        <title>Whole genome shotgun sequence of Alkalibacillus haloalkaliphilus NBRC 103110.</title>
        <authorList>
            <person name="Hosoyama A."/>
            <person name="Uohara A."/>
            <person name="Ohji S."/>
            <person name="Ichikawa N."/>
        </authorList>
    </citation>
    <scope>NUCLEOTIDE SEQUENCE [LARGE SCALE GENOMIC DNA]</scope>
    <source>
        <strain evidence="3 4">NBRC 103110</strain>
    </source>
</reference>
<dbReference type="GO" id="GO:0005886">
    <property type="term" value="C:plasma membrane"/>
    <property type="evidence" value="ECO:0007669"/>
    <property type="project" value="UniProtKB-SubCell"/>
</dbReference>
<dbReference type="Proteomes" id="UP000321440">
    <property type="component" value="Unassembled WGS sequence"/>
</dbReference>
<keyword evidence="4" id="KW-1185">Reference proteome</keyword>
<dbReference type="PANTHER" id="PTHR33383">
    <property type="entry name" value="MEMBRANE PROTEIN INSERTION EFFICIENCY FACTOR-RELATED"/>
    <property type="match status" value="1"/>
</dbReference>
<comment type="subcellular location">
    <subcellularLocation>
        <location evidence="1">Cell membrane</location>
        <topology evidence="1">Peripheral membrane protein</topology>
        <orientation evidence="1">Cytoplasmic side</orientation>
    </subcellularLocation>
</comment>
<evidence type="ECO:0000313" key="3">
    <source>
        <dbReference type="EMBL" id="GEN45029.1"/>
    </source>
</evidence>
<accession>A0A511W1S1</accession>
<organism evidence="3 4">
    <name type="scientific">Alkalibacillus haloalkaliphilus</name>
    <dbReference type="NCBI Taxonomy" id="94136"/>
    <lineage>
        <taxon>Bacteria</taxon>
        <taxon>Bacillati</taxon>
        <taxon>Bacillota</taxon>
        <taxon>Bacilli</taxon>
        <taxon>Bacillales</taxon>
        <taxon>Bacillaceae</taxon>
        <taxon>Alkalibacillus</taxon>
    </lineage>
</organism>
<comment type="caution">
    <text evidence="3">The sequence shown here is derived from an EMBL/GenBank/DDBJ whole genome shotgun (WGS) entry which is preliminary data.</text>
</comment>
<feature type="region of interest" description="Disordered" evidence="2">
    <location>
        <begin position="62"/>
        <end position="86"/>
    </location>
</feature>
<sequence>MKFLFTWPIKLYQKFISPMLGPTCRFHPSCSHYSLTAFERFGVIKGLYLSVKRVLKCHPFHPGGFDPVPDTNDNKKKRLWDKSDEV</sequence>
<dbReference type="InterPro" id="IPR002696">
    <property type="entry name" value="Membr_insert_effic_factor_YidD"/>
</dbReference>
<evidence type="ECO:0000256" key="2">
    <source>
        <dbReference type="SAM" id="MobiDB-lite"/>
    </source>
</evidence>
<dbReference type="NCBIfam" id="TIGR00278">
    <property type="entry name" value="membrane protein insertion efficiency factor YidD"/>
    <property type="match status" value="1"/>
</dbReference>
<proteinExistence type="inferred from homology"/>
<dbReference type="Pfam" id="PF01809">
    <property type="entry name" value="YidD"/>
    <property type="match status" value="1"/>
</dbReference>
<dbReference type="PANTHER" id="PTHR33383:SF1">
    <property type="entry name" value="MEMBRANE PROTEIN INSERTION EFFICIENCY FACTOR-RELATED"/>
    <property type="match status" value="1"/>
</dbReference>
<keyword evidence="1" id="KW-1003">Cell membrane</keyword>
<dbReference type="EMBL" id="BJYA01000003">
    <property type="protein sequence ID" value="GEN45029.1"/>
    <property type="molecule type" value="Genomic_DNA"/>
</dbReference>
<dbReference type="OrthoDB" id="9801753at2"/>
<evidence type="ECO:0000313" key="4">
    <source>
        <dbReference type="Proteomes" id="UP000321440"/>
    </source>
</evidence>
<keyword evidence="1" id="KW-0472">Membrane</keyword>
<comment type="similarity">
    <text evidence="1">Belongs to the UPF0161 family.</text>
</comment>
<evidence type="ECO:0000256" key="1">
    <source>
        <dbReference type="HAMAP-Rule" id="MF_00386"/>
    </source>
</evidence>
<comment type="function">
    <text evidence="1">Could be involved in insertion of integral membrane proteins into the membrane.</text>
</comment>
<dbReference type="SMART" id="SM01234">
    <property type="entry name" value="Haemolytic"/>
    <property type="match status" value="1"/>
</dbReference>
<dbReference type="RefSeq" id="WP_146814630.1">
    <property type="nucleotide sequence ID" value="NZ_BJYA01000003.1"/>
</dbReference>
<dbReference type="HAMAP" id="MF_00386">
    <property type="entry name" value="UPF0161_YidD"/>
    <property type="match status" value="1"/>
</dbReference>
<name>A0A511W1S1_9BACI</name>